<dbReference type="InterPro" id="IPR025949">
    <property type="entry name" value="PapC-like_C"/>
</dbReference>
<evidence type="ECO:0000256" key="1">
    <source>
        <dbReference type="ARBA" id="ARBA00004571"/>
    </source>
</evidence>
<evidence type="ECO:0000259" key="10">
    <source>
        <dbReference type="Pfam" id="PF13953"/>
    </source>
</evidence>
<dbReference type="InterPro" id="IPR025885">
    <property type="entry name" value="PapC_N"/>
</dbReference>
<dbReference type="Pfam" id="PF13954">
    <property type="entry name" value="PapC_N"/>
    <property type="match status" value="1"/>
</dbReference>
<name>A0A1H3WIY8_9GAMM</name>
<evidence type="ECO:0000256" key="3">
    <source>
        <dbReference type="ARBA" id="ARBA00022448"/>
    </source>
</evidence>
<evidence type="ECO:0000256" key="2">
    <source>
        <dbReference type="ARBA" id="ARBA00008064"/>
    </source>
</evidence>
<evidence type="ECO:0000259" key="11">
    <source>
        <dbReference type="Pfam" id="PF13954"/>
    </source>
</evidence>
<keyword evidence="8 9" id="KW-0998">Cell outer membrane</keyword>
<gene>
    <name evidence="12" type="ORF">SAMN02982996_00514</name>
</gene>
<reference evidence="12 13" key="1">
    <citation type="submission" date="2016-10" db="EMBL/GenBank/DDBJ databases">
        <authorList>
            <person name="de Groot N.N."/>
        </authorList>
    </citation>
    <scope>NUCLEOTIDE SEQUENCE [LARGE SCALE GENOMIC DNA]</scope>
    <source>
        <strain evidence="12 13">ATCC 29281</strain>
    </source>
</reference>
<dbReference type="Gene3D" id="2.60.40.3110">
    <property type="match status" value="1"/>
</dbReference>
<dbReference type="Pfam" id="PF00577">
    <property type="entry name" value="Usher"/>
    <property type="match status" value="1"/>
</dbReference>
<dbReference type="GO" id="GO:0009297">
    <property type="term" value="P:pilus assembly"/>
    <property type="evidence" value="ECO:0007669"/>
    <property type="project" value="InterPro"/>
</dbReference>
<keyword evidence="13" id="KW-1185">Reference proteome</keyword>
<feature type="domain" description="PapC-like C-terminal" evidence="10">
    <location>
        <begin position="768"/>
        <end position="824"/>
    </location>
</feature>
<keyword evidence="9" id="KW-1029">Fimbrium biogenesis</keyword>
<dbReference type="AlphaFoldDB" id="A0A1H3WIY8"/>
<dbReference type="PANTHER" id="PTHR30451:SF10">
    <property type="entry name" value="OUTER MEMBRANE USHER PROTEIN YFCU-RELATED"/>
    <property type="match status" value="1"/>
</dbReference>
<dbReference type="EMBL" id="FNQS01000001">
    <property type="protein sequence ID" value="SDZ87083.1"/>
    <property type="molecule type" value="Genomic_DNA"/>
</dbReference>
<keyword evidence="4" id="KW-1134">Transmembrane beta strand</keyword>
<dbReference type="InterPro" id="IPR042186">
    <property type="entry name" value="FimD_plug_dom"/>
</dbReference>
<accession>A0A1H3WIY8</accession>
<organism evidence="12 13">
    <name type="scientific">Lonsdalea quercina</name>
    <dbReference type="NCBI Taxonomy" id="71657"/>
    <lineage>
        <taxon>Bacteria</taxon>
        <taxon>Pseudomonadati</taxon>
        <taxon>Pseudomonadota</taxon>
        <taxon>Gammaproteobacteria</taxon>
        <taxon>Enterobacterales</taxon>
        <taxon>Pectobacteriaceae</taxon>
        <taxon>Lonsdalea</taxon>
    </lineage>
</organism>
<dbReference type="InterPro" id="IPR043142">
    <property type="entry name" value="PapC-like_C_sf"/>
</dbReference>
<evidence type="ECO:0000313" key="13">
    <source>
        <dbReference type="Proteomes" id="UP000187280"/>
    </source>
</evidence>
<evidence type="ECO:0000313" key="12">
    <source>
        <dbReference type="EMBL" id="SDZ87083.1"/>
    </source>
</evidence>
<evidence type="ECO:0000256" key="9">
    <source>
        <dbReference type="RuleBase" id="RU003884"/>
    </source>
</evidence>
<dbReference type="GO" id="GO:0009279">
    <property type="term" value="C:cell outer membrane"/>
    <property type="evidence" value="ECO:0007669"/>
    <property type="project" value="UniProtKB-SubCell"/>
</dbReference>
<evidence type="ECO:0000256" key="6">
    <source>
        <dbReference type="ARBA" id="ARBA00022729"/>
    </source>
</evidence>
<protein>
    <submittedName>
        <fullName evidence="12">Outer membrane usher protein FimD/PapC</fullName>
    </submittedName>
</protein>
<evidence type="ECO:0000256" key="4">
    <source>
        <dbReference type="ARBA" id="ARBA00022452"/>
    </source>
</evidence>
<comment type="subcellular location">
    <subcellularLocation>
        <location evidence="1 9">Cell outer membrane</location>
        <topology evidence="1 9">Multi-pass membrane protein</topology>
    </subcellularLocation>
</comment>
<evidence type="ECO:0000256" key="5">
    <source>
        <dbReference type="ARBA" id="ARBA00022692"/>
    </source>
</evidence>
<comment type="similarity">
    <text evidence="2 9">Belongs to the fimbrial export usher family.</text>
</comment>
<evidence type="ECO:0000256" key="8">
    <source>
        <dbReference type="ARBA" id="ARBA00023237"/>
    </source>
</evidence>
<keyword evidence="5 9" id="KW-0812">Transmembrane</keyword>
<feature type="domain" description="PapC N-terminal" evidence="11">
    <location>
        <begin position="44"/>
        <end position="188"/>
    </location>
</feature>
<dbReference type="PROSITE" id="PS01151">
    <property type="entry name" value="FIMBRIAL_USHER"/>
    <property type="match status" value="1"/>
</dbReference>
<dbReference type="InterPro" id="IPR037224">
    <property type="entry name" value="PapC_N_sf"/>
</dbReference>
<dbReference type="Gene3D" id="2.60.40.2070">
    <property type="match status" value="1"/>
</dbReference>
<dbReference type="SUPFAM" id="SSF141729">
    <property type="entry name" value="FimD N-terminal domain-like"/>
    <property type="match status" value="1"/>
</dbReference>
<keyword evidence="7 9" id="KW-0472">Membrane</keyword>
<dbReference type="PANTHER" id="PTHR30451">
    <property type="entry name" value="OUTER MEMBRANE USHER PROTEIN"/>
    <property type="match status" value="1"/>
</dbReference>
<keyword evidence="3 9" id="KW-0813">Transport</keyword>
<sequence length="855" mass="94598">MLKTHWYILMANMLGKGVRNRLNGNFLYSLFIICFFSNSVKSTEFNASVLDVDERNQIDLSRFSDSDYVVPDDYMLMIKVNNKMIDQRKVSYLATRPDGRKSRLCLDAEIVAKLALKTEAEEHIHWWNDGRCADVTAIAGVKVSNQIGMGELNITIPQAWMKYSNKNWTPPEQWDQGIDGVMLDYSLTGSARRGSGDGGSARYLSSYGTAGFNFGAWRFRADYLYYMNAAQGIHSQHFSWDQFYAYRPLPFMSADLRLGEMYLNTNLFDSFRFIGASLVSNENMLPPSLRGYAPEIRGVARSNATVTVLQNGRVIHEITVPAGPFSLQDLNSGVTGTLDVRVTEEDGSVTTFKTEAASLPYLTRPGQVQYKISAGRPSENQRRQEKLTFSAGEFSWGMSNAWSLYGGTTLSDGYQSGSVGLGRNLFQLGAISADITQSRASLPNKPLQDGHSLSVNWAKRFEAIDGQVNFTGSRLFEQTFMGIPQYLYTLNDSENQYHSEKERYVVTLSKSFNVERQWLNDLSTYLSYTQQTFWNEKPQHRYGISLSTYLDLGPFKGVSLGVSAWRSLYNANTDDSIYLNLTFPLRDRERVGYGLSSYGGTVAQTMTYSNQQDLNRSWNLSTRYDATSKGYISGTYNYTASATNASMGLAWQQGGYTYLNGSLMGGITATRHGVAAHQKGINGGTRVMVDANEVAGVPFSNGSVVTNAYGLAVITGASSYLDVQTLVDVQHLPEDAEALTTIVQGTLTEGAIGYRKFEIVSGSKVLGMLRLPDGRVPPFGATVFNASGREVAMVTEEGQVYLTGVSANEELTARWDGEAQCRMTLPHTLTGLESLLLPCLPSPTTNITNTTNGEE</sequence>
<dbReference type="GO" id="GO:0015473">
    <property type="term" value="F:fimbrial usher porin activity"/>
    <property type="evidence" value="ECO:0007669"/>
    <property type="project" value="InterPro"/>
</dbReference>
<evidence type="ECO:0000256" key="7">
    <source>
        <dbReference type="ARBA" id="ARBA00023136"/>
    </source>
</evidence>
<dbReference type="InterPro" id="IPR018030">
    <property type="entry name" value="Fimbrial_membr_usher_CS"/>
</dbReference>
<dbReference type="Pfam" id="PF13953">
    <property type="entry name" value="PapC_C"/>
    <property type="match status" value="1"/>
</dbReference>
<dbReference type="Gene3D" id="2.60.40.2610">
    <property type="entry name" value="Outer membrane usher protein FimD, plug domain"/>
    <property type="match status" value="1"/>
</dbReference>
<proteinExistence type="inferred from homology"/>
<dbReference type="InterPro" id="IPR000015">
    <property type="entry name" value="Fimb_usher"/>
</dbReference>
<dbReference type="STRING" id="71657.SAMN02982996_00514"/>
<dbReference type="Proteomes" id="UP000187280">
    <property type="component" value="Unassembled WGS sequence"/>
</dbReference>
<keyword evidence="6" id="KW-0732">Signal</keyword>
<dbReference type="Gene3D" id="3.10.20.410">
    <property type="match status" value="1"/>
</dbReference>